<proteinExistence type="predicted"/>
<feature type="non-terminal residue" evidence="1">
    <location>
        <position position="83"/>
    </location>
</feature>
<sequence length="83" mass="9459">MIIGFSLDLDIGEKISILGPLGWFVSVIAGMKRNRKKCDTPATCSKCQSVMWHYYYNDEISEHDSNGIVYLCHSCNIKFIDTH</sequence>
<gene>
    <name evidence="1" type="ORF">MNBD_GAMMA19-1713</name>
</gene>
<reference evidence="1" key="1">
    <citation type="submission" date="2018-06" db="EMBL/GenBank/DDBJ databases">
        <authorList>
            <person name="Zhirakovskaya E."/>
        </authorList>
    </citation>
    <scope>NUCLEOTIDE SEQUENCE</scope>
</reference>
<organism evidence="1">
    <name type="scientific">hydrothermal vent metagenome</name>
    <dbReference type="NCBI Taxonomy" id="652676"/>
    <lineage>
        <taxon>unclassified sequences</taxon>
        <taxon>metagenomes</taxon>
        <taxon>ecological metagenomes</taxon>
    </lineage>
</organism>
<name>A0A3B1ANN0_9ZZZZ</name>
<dbReference type="AlphaFoldDB" id="A0A3B1ANN0"/>
<dbReference type="EMBL" id="UOFV01000015">
    <property type="protein sequence ID" value="VAW94306.1"/>
    <property type="molecule type" value="Genomic_DNA"/>
</dbReference>
<protein>
    <submittedName>
        <fullName evidence="1">Uncharacterized protein</fullName>
    </submittedName>
</protein>
<evidence type="ECO:0000313" key="1">
    <source>
        <dbReference type="EMBL" id="VAW94306.1"/>
    </source>
</evidence>
<accession>A0A3B1ANN0</accession>